<dbReference type="RefSeq" id="WP_184060031.1">
    <property type="nucleotide sequence ID" value="NZ_JACIJK010000012.1"/>
</dbReference>
<evidence type="ECO:0000256" key="1">
    <source>
        <dbReference type="SAM" id="Phobius"/>
    </source>
</evidence>
<protein>
    <submittedName>
        <fullName evidence="2">Uncharacterized protein</fullName>
    </submittedName>
</protein>
<sequence>MKTALSTFDLQTISDIPVDFPTASSMSGVIDCRQGRSDGGKSYVMQNNQMSENTHPNGGTQPFLSAPMVAAPEHRSPARWSFGRRLLAAVGVIVIGFVLLGIYGMLHPNLEYEAAREAEAAVALQLRDAGAAEYRNVNVYHLQSGKLLVCGEVNATNAFGGLAGFTRFISPGGGTALIEVVENDRVTFDDLWATWGCTGSKGDLVASDVTIFG</sequence>
<evidence type="ECO:0000313" key="3">
    <source>
        <dbReference type="Proteomes" id="UP000546200"/>
    </source>
</evidence>
<reference evidence="2 3" key="1">
    <citation type="submission" date="2020-08" db="EMBL/GenBank/DDBJ databases">
        <title>Genomic Encyclopedia of Type Strains, Phase IV (KMG-IV): sequencing the most valuable type-strain genomes for metagenomic binning, comparative biology and taxonomic classification.</title>
        <authorList>
            <person name="Goeker M."/>
        </authorList>
    </citation>
    <scope>NUCLEOTIDE SEQUENCE [LARGE SCALE GENOMIC DNA]</scope>
    <source>
        <strain evidence="2 3">DSM 100044</strain>
    </source>
</reference>
<organism evidence="2 3">
    <name type="scientific">Sphingomonas aerophila</name>
    <dbReference type="NCBI Taxonomy" id="1344948"/>
    <lineage>
        <taxon>Bacteria</taxon>
        <taxon>Pseudomonadati</taxon>
        <taxon>Pseudomonadota</taxon>
        <taxon>Alphaproteobacteria</taxon>
        <taxon>Sphingomonadales</taxon>
        <taxon>Sphingomonadaceae</taxon>
        <taxon>Sphingomonas</taxon>
    </lineage>
</organism>
<comment type="caution">
    <text evidence="2">The sequence shown here is derived from an EMBL/GenBank/DDBJ whole genome shotgun (WGS) entry which is preliminary data.</text>
</comment>
<accession>A0A7W9EVR3</accession>
<name>A0A7W9EVR3_9SPHN</name>
<gene>
    <name evidence="2" type="ORF">FHS94_003484</name>
</gene>
<proteinExistence type="predicted"/>
<keyword evidence="1" id="KW-1133">Transmembrane helix</keyword>
<feature type="transmembrane region" description="Helical" evidence="1">
    <location>
        <begin position="86"/>
        <end position="106"/>
    </location>
</feature>
<evidence type="ECO:0000313" key="2">
    <source>
        <dbReference type="EMBL" id="MBB5716614.1"/>
    </source>
</evidence>
<dbReference type="AlphaFoldDB" id="A0A7W9EVR3"/>
<keyword evidence="1" id="KW-0472">Membrane</keyword>
<dbReference type="Proteomes" id="UP000546200">
    <property type="component" value="Unassembled WGS sequence"/>
</dbReference>
<dbReference type="EMBL" id="JACIJK010000012">
    <property type="protein sequence ID" value="MBB5716614.1"/>
    <property type="molecule type" value="Genomic_DNA"/>
</dbReference>
<keyword evidence="1" id="KW-0812">Transmembrane</keyword>
<keyword evidence="3" id="KW-1185">Reference proteome</keyword>